<proteinExistence type="predicted"/>
<accession>A0A517STL4</accession>
<keyword evidence="1" id="KW-0472">Membrane</keyword>
<dbReference type="Proteomes" id="UP000315003">
    <property type="component" value="Chromosome"/>
</dbReference>
<evidence type="ECO:0000256" key="1">
    <source>
        <dbReference type="SAM" id="Phobius"/>
    </source>
</evidence>
<name>A0A517STL4_9BACT</name>
<reference evidence="2 3" key="1">
    <citation type="submission" date="2019-02" db="EMBL/GenBank/DDBJ databases">
        <title>Deep-cultivation of Planctomycetes and their phenomic and genomic characterization uncovers novel biology.</title>
        <authorList>
            <person name="Wiegand S."/>
            <person name="Jogler M."/>
            <person name="Boedeker C."/>
            <person name="Pinto D."/>
            <person name="Vollmers J."/>
            <person name="Rivas-Marin E."/>
            <person name="Kohn T."/>
            <person name="Peeters S.H."/>
            <person name="Heuer A."/>
            <person name="Rast P."/>
            <person name="Oberbeckmann S."/>
            <person name="Bunk B."/>
            <person name="Jeske O."/>
            <person name="Meyerdierks A."/>
            <person name="Storesund J.E."/>
            <person name="Kallscheuer N."/>
            <person name="Luecker S."/>
            <person name="Lage O.M."/>
            <person name="Pohl T."/>
            <person name="Merkel B.J."/>
            <person name="Hornburger P."/>
            <person name="Mueller R.-W."/>
            <person name="Bruemmer F."/>
            <person name="Labrenz M."/>
            <person name="Spormann A.M."/>
            <person name="Op den Camp H."/>
            <person name="Overmann J."/>
            <person name="Amann R."/>
            <person name="Jetten M.S.M."/>
            <person name="Mascher T."/>
            <person name="Medema M.H."/>
            <person name="Devos D.P."/>
            <person name="Kaster A.-K."/>
            <person name="Ovreas L."/>
            <person name="Rohde M."/>
            <person name="Galperin M.Y."/>
            <person name="Jogler C."/>
        </authorList>
    </citation>
    <scope>NUCLEOTIDE SEQUENCE [LARGE SCALE GENOMIC DNA]</scope>
    <source>
        <strain evidence="2 3">SV_7m_r</strain>
    </source>
</reference>
<evidence type="ECO:0008006" key="4">
    <source>
        <dbReference type="Google" id="ProtNLM"/>
    </source>
</evidence>
<feature type="transmembrane region" description="Helical" evidence="1">
    <location>
        <begin position="39"/>
        <end position="58"/>
    </location>
</feature>
<gene>
    <name evidence="2" type="ORF">SV7mr_19780</name>
</gene>
<keyword evidence="3" id="KW-1185">Reference proteome</keyword>
<protein>
    <recommendedName>
        <fullName evidence="4">Bacterial Pleckstrin homology domain-containing protein</fullName>
    </recommendedName>
</protein>
<sequence length="157" mass="17891">MNGNYRHTQRAPLCLLVYGTAVMFLVLGCVLRNEPVIQWVFPLTGLLMLILAASLHHLTVEDEGDRLTISFGPIPLFRRSIKYENIASVEIGRTTILDGWGIHMSFRGGWVWNVWGRDCVVLRLRKGILRVGTDDADQLSEFLNRRLTEQEPTSRGR</sequence>
<organism evidence="2 3">
    <name type="scientific">Stieleria bergensis</name>
    <dbReference type="NCBI Taxonomy" id="2528025"/>
    <lineage>
        <taxon>Bacteria</taxon>
        <taxon>Pseudomonadati</taxon>
        <taxon>Planctomycetota</taxon>
        <taxon>Planctomycetia</taxon>
        <taxon>Pirellulales</taxon>
        <taxon>Pirellulaceae</taxon>
        <taxon>Stieleria</taxon>
    </lineage>
</organism>
<dbReference type="PROSITE" id="PS51257">
    <property type="entry name" value="PROKAR_LIPOPROTEIN"/>
    <property type="match status" value="1"/>
</dbReference>
<dbReference type="AlphaFoldDB" id="A0A517STL4"/>
<evidence type="ECO:0000313" key="3">
    <source>
        <dbReference type="Proteomes" id="UP000315003"/>
    </source>
</evidence>
<evidence type="ECO:0000313" key="2">
    <source>
        <dbReference type="EMBL" id="QDT59471.1"/>
    </source>
</evidence>
<feature type="transmembrane region" description="Helical" evidence="1">
    <location>
        <begin position="12"/>
        <end position="33"/>
    </location>
</feature>
<keyword evidence="1" id="KW-1133">Transmembrane helix</keyword>
<dbReference type="EMBL" id="CP036272">
    <property type="protein sequence ID" value="QDT59471.1"/>
    <property type="molecule type" value="Genomic_DNA"/>
</dbReference>
<keyword evidence="1" id="KW-0812">Transmembrane</keyword>